<dbReference type="AlphaFoldDB" id="A0A124GAL0"/>
<sequence>MRLKGHRKSRTTLTALLVITVLSGADLDNGQKTAEDYYWSGKGKYRNGDFRGAIEDYDKASELAPDVAKIFGSRAAAKRKLGDKDGAIKDARKAARLGDKDAQRILRMLGYDW</sequence>
<dbReference type="InterPro" id="IPR011990">
    <property type="entry name" value="TPR-like_helical_dom_sf"/>
</dbReference>
<dbReference type="Gene3D" id="1.25.40.10">
    <property type="entry name" value="Tetratricopeptide repeat domain"/>
    <property type="match status" value="1"/>
</dbReference>
<feature type="repeat" description="TPR" evidence="1">
    <location>
        <begin position="34"/>
        <end position="67"/>
    </location>
</feature>
<dbReference type="Proteomes" id="UP000053937">
    <property type="component" value="Unassembled WGS sequence"/>
</dbReference>
<dbReference type="SMART" id="SM00028">
    <property type="entry name" value="TPR"/>
    <property type="match status" value="2"/>
</dbReference>
<comment type="caution">
    <text evidence="2">The sequence shown here is derived from an EMBL/GenBank/DDBJ whole genome shotgun (WGS) entry which is preliminary data.</text>
</comment>
<name>A0A124GAL0_CHLLI</name>
<dbReference type="PROSITE" id="PS50005">
    <property type="entry name" value="TPR"/>
    <property type="match status" value="1"/>
</dbReference>
<reference evidence="2 3" key="1">
    <citation type="submission" date="2015-10" db="EMBL/GenBank/DDBJ databases">
        <title>Draft Genome Sequence of Chlorobium limicola strain Frasassi Growing under Artificial Lighting in the Frasassi Cave System.</title>
        <authorList>
            <person name="Mansor M."/>
            <person name="Macalady J."/>
        </authorList>
    </citation>
    <scope>NUCLEOTIDE SEQUENCE [LARGE SCALE GENOMIC DNA]</scope>
    <source>
        <strain evidence="2 3">Frasassi</strain>
    </source>
</reference>
<keyword evidence="3" id="KW-1185">Reference proteome</keyword>
<dbReference type="OrthoDB" id="9785181at2"/>
<accession>A0A124GAL0</accession>
<proteinExistence type="predicted"/>
<gene>
    <name evidence="2" type="ORF">ASB62_01585</name>
</gene>
<dbReference type="RefSeq" id="WP_059138324.1">
    <property type="nucleotide sequence ID" value="NZ_LMBR01000019.1"/>
</dbReference>
<dbReference type="EMBL" id="LMBR01000019">
    <property type="protein sequence ID" value="KUL32560.1"/>
    <property type="molecule type" value="Genomic_DNA"/>
</dbReference>
<evidence type="ECO:0000313" key="2">
    <source>
        <dbReference type="EMBL" id="KUL32560.1"/>
    </source>
</evidence>
<evidence type="ECO:0000256" key="1">
    <source>
        <dbReference type="PROSITE-ProRule" id="PRU00339"/>
    </source>
</evidence>
<evidence type="ECO:0000313" key="3">
    <source>
        <dbReference type="Proteomes" id="UP000053937"/>
    </source>
</evidence>
<dbReference type="SUPFAM" id="SSF48452">
    <property type="entry name" value="TPR-like"/>
    <property type="match status" value="1"/>
</dbReference>
<organism evidence="2 3">
    <name type="scientific">Chlorobium limicola</name>
    <dbReference type="NCBI Taxonomy" id="1092"/>
    <lineage>
        <taxon>Bacteria</taxon>
        <taxon>Pseudomonadati</taxon>
        <taxon>Chlorobiota</taxon>
        <taxon>Chlorobiia</taxon>
        <taxon>Chlorobiales</taxon>
        <taxon>Chlorobiaceae</taxon>
        <taxon>Chlorobium/Pelodictyon group</taxon>
        <taxon>Chlorobium</taxon>
    </lineage>
</organism>
<keyword evidence="1" id="KW-0802">TPR repeat</keyword>
<protein>
    <submittedName>
        <fullName evidence="2">Uncharacterized protein</fullName>
    </submittedName>
</protein>
<dbReference type="InterPro" id="IPR019734">
    <property type="entry name" value="TPR_rpt"/>
</dbReference>